<name>A0AAD9BI45_DISEL</name>
<keyword evidence="1" id="KW-0732">Signal</keyword>
<gene>
    <name evidence="2" type="ORF">KUDE01_022586</name>
</gene>
<evidence type="ECO:0000313" key="3">
    <source>
        <dbReference type="Proteomes" id="UP001228049"/>
    </source>
</evidence>
<dbReference type="EMBL" id="JASDAP010000022">
    <property type="protein sequence ID" value="KAK1884265.1"/>
    <property type="molecule type" value="Genomic_DNA"/>
</dbReference>
<organism evidence="2 3">
    <name type="scientific">Dissostichus eleginoides</name>
    <name type="common">Patagonian toothfish</name>
    <name type="synonym">Dissostichus amissus</name>
    <dbReference type="NCBI Taxonomy" id="100907"/>
    <lineage>
        <taxon>Eukaryota</taxon>
        <taxon>Metazoa</taxon>
        <taxon>Chordata</taxon>
        <taxon>Craniata</taxon>
        <taxon>Vertebrata</taxon>
        <taxon>Euteleostomi</taxon>
        <taxon>Actinopterygii</taxon>
        <taxon>Neopterygii</taxon>
        <taxon>Teleostei</taxon>
        <taxon>Neoteleostei</taxon>
        <taxon>Acanthomorphata</taxon>
        <taxon>Eupercaria</taxon>
        <taxon>Perciformes</taxon>
        <taxon>Notothenioidei</taxon>
        <taxon>Nototheniidae</taxon>
        <taxon>Dissostichus</taxon>
    </lineage>
</organism>
<dbReference type="AlphaFoldDB" id="A0AAD9BI45"/>
<feature type="signal peptide" evidence="1">
    <location>
        <begin position="1"/>
        <end position="17"/>
    </location>
</feature>
<proteinExistence type="predicted"/>
<dbReference type="Proteomes" id="UP001228049">
    <property type="component" value="Unassembled WGS sequence"/>
</dbReference>
<sequence length="80" mass="8865">MGSNLAAAAMTLVPCSCFTLLCCDQFETHAKPKAAPVQKERCFLGINPETGCKAKKKRGVINPHVSTFFRKLLDFEWTSM</sequence>
<keyword evidence="3" id="KW-1185">Reference proteome</keyword>
<protein>
    <submittedName>
        <fullName evidence="2">23-bisphosphoglycerate-independent phosphoglycerate mutase</fullName>
    </submittedName>
</protein>
<comment type="caution">
    <text evidence="2">The sequence shown here is derived from an EMBL/GenBank/DDBJ whole genome shotgun (WGS) entry which is preliminary data.</text>
</comment>
<accession>A0AAD9BI45</accession>
<feature type="chain" id="PRO_5042263119" evidence="1">
    <location>
        <begin position="18"/>
        <end position="80"/>
    </location>
</feature>
<reference evidence="2" key="1">
    <citation type="submission" date="2023-04" db="EMBL/GenBank/DDBJ databases">
        <title>Chromosome-level genome of Chaenocephalus aceratus.</title>
        <authorList>
            <person name="Park H."/>
        </authorList>
    </citation>
    <scope>NUCLEOTIDE SEQUENCE</scope>
    <source>
        <strain evidence="2">DE</strain>
        <tissue evidence="2">Muscle</tissue>
    </source>
</reference>
<evidence type="ECO:0000256" key="1">
    <source>
        <dbReference type="SAM" id="SignalP"/>
    </source>
</evidence>
<evidence type="ECO:0000313" key="2">
    <source>
        <dbReference type="EMBL" id="KAK1884265.1"/>
    </source>
</evidence>